<dbReference type="GO" id="GO:0003341">
    <property type="term" value="P:cilium movement"/>
    <property type="evidence" value="ECO:0007669"/>
    <property type="project" value="TreeGrafter"/>
</dbReference>
<comment type="caution">
    <text evidence="14">The sequence shown here is derived from an EMBL/GenBank/DDBJ whole genome shotgun (WGS) entry which is preliminary data.</text>
</comment>
<dbReference type="AlphaFoldDB" id="A0A4E0R9X7"/>
<dbReference type="GO" id="GO:0005858">
    <property type="term" value="C:axonemal dynein complex"/>
    <property type="evidence" value="ECO:0007669"/>
    <property type="project" value="TreeGrafter"/>
</dbReference>
<dbReference type="SMART" id="SM00320">
    <property type="entry name" value="WD40"/>
    <property type="match status" value="5"/>
</dbReference>
<name>A0A4E0R9X7_FASHE</name>
<evidence type="ECO:0000256" key="2">
    <source>
        <dbReference type="ARBA" id="ARBA00022490"/>
    </source>
</evidence>
<keyword evidence="6" id="KW-0969">Cilium</keyword>
<feature type="compositionally biased region" description="Basic and acidic residues" evidence="13">
    <location>
        <begin position="113"/>
        <end position="124"/>
    </location>
</feature>
<dbReference type="PANTHER" id="PTHR12442">
    <property type="entry name" value="DYNEIN INTERMEDIATE CHAIN"/>
    <property type="match status" value="1"/>
</dbReference>
<dbReference type="InterPro" id="IPR050687">
    <property type="entry name" value="Dynein_IC"/>
</dbReference>
<keyword evidence="5" id="KW-0282">Flagellum</keyword>
<evidence type="ECO:0000256" key="4">
    <source>
        <dbReference type="ARBA" id="ARBA00022737"/>
    </source>
</evidence>
<keyword evidence="7" id="KW-0206">Cytoskeleton</keyword>
<dbReference type="FunFam" id="2.130.10.10:FF:001248">
    <property type="entry name" value="WD repeat domain 78"/>
    <property type="match status" value="1"/>
</dbReference>
<gene>
    <name evidence="14" type="ORF">D915_005125</name>
</gene>
<dbReference type="GO" id="GO:0120293">
    <property type="term" value="C:dynein axonemal particle"/>
    <property type="evidence" value="ECO:0007669"/>
    <property type="project" value="UniProtKB-SubCell"/>
</dbReference>
<proteinExistence type="predicted"/>
<dbReference type="PANTHER" id="PTHR12442:SF12">
    <property type="entry name" value="DYNEIN AXONEMAL INTERMEDIATE CHAIN 4"/>
    <property type="match status" value="1"/>
</dbReference>
<keyword evidence="8" id="KW-0966">Cell projection</keyword>
<evidence type="ECO:0000256" key="13">
    <source>
        <dbReference type="SAM" id="MobiDB-lite"/>
    </source>
</evidence>
<dbReference type="GO" id="GO:0045504">
    <property type="term" value="F:dynein heavy chain binding"/>
    <property type="evidence" value="ECO:0007669"/>
    <property type="project" value="TreeGrafter"/>
</dbReference>
<dbReference type="InterPro" id="IPR001680">
    <property type="entry name" value="WD40_rpt"/>
</dbReference>
<evidence type="ECO:0000256" key="1">
    <source>
        <dbReference type="ARBA" id="ARBA00004611"/>
    </source>
</evidence>
<dbReference type="Proteomes" id="UP000230066">
    <property type="component" value="Unassembled WGS sequence"/>
</dbReference>
<dbReference type="Gene3D" id="2.130.10.10">
    <property type="entry name" value="YVTN repeat-like/Quinoprotein amine dehydrogenase"/>
    <property type="match status" value="2"/>
</dbReference>
<dbReference type="SUPFAM" id="SSF50978">
    <property type="entry name" value="WD40 repeat-like"/>
    <property type="match status" value="1"/>
</dbReference>
<feature type="compositionally biased region" description="Polar residues" evidence="13">
    <location>
        <begin position="1"/>
        <end position="19"/>
    </location>
</feature>
<evidence type="ECO:0000256" key="6">
    <source>
        <dbReference type="ARBA" id="ARBA00023069"/>
    </source>
</evidence>
<protein>
    <recommendedName>
        <fullName evidence="10">Dynein axonemal intermediate chain 4</fullName>
    </recommendedName>
    <alternativeName>
        <fullName evidence="11">WD repeat-containing protein 78</fullName>
    </alternativeName>
</protein>
<evidence type="ECO:0000313" key="14">
    <source>
        <dbReference type="EMBL" id="THD23966.1"/>
    </source>
</evidence>
<organism evidence="14 15">
    <name type="scientific">Fasciola hepatica</name>
    <name type="common">Liver fluke</name>
    <dbReference type="NCBI Taxonomy" id="6192"/>
    <lineage>
        <taxon>Eukaryota</taxon>
        <taxon>Metazoa</taxon>
        <taxon>Spiralia</taxon>
        <taxon>Lophotrochozoa</taxon>
        <taxon>Platyhelminthes</taxon>
        <taxon>Trematoda</taxon>
        <taxon>Digenea</taxon>
        <taxon>Plagiorchiida</taxon>
        <taxon>Echinostomata</taxon>
        <taxon>Echinostomatoidea</taxon>
        <taxon>Fasciolidae</taxon>
        <taxon>Fasciola</taxon>
    </lineage>
</organism>
<dbReference type="Pfam" id="PF00400">
    <property type="entry name" value="WD40"/>
    <property type="match status" value="1"/>
</dbReference>
<feature type="repeat" description="WD" evidence="12">
    <location>
        <begin position="722"/>
        <end position="764"/>
    </location>
</feature>
<dbReference type="InterPro" id="IPR015943">
    <property type="entry name" value="WD40/YVTN_repeat-like_dom_sf"/>
</dbReference>
<evidence type="ECO:0000313" key="15">
    <source>
        <dbReference type="Proteomes" id="UP000230066"/>
    </source>
</evidence>
<dbReference type="EMBL" id="JXXN02001843">
    <property type="protein sequence ID" value="THD23966.1"/>
    <property type="molecule type" value="Genomic_DNA"/>
</dbReference>
<feature type="region of interest" description="Disordered" evidence="13">
    <location>
        <begin position="1"/>
        <end position="51"/>
    </location>
</feature>
<evidence type="ECO:0000256" key="9">
    <source>
        <dbReference type="ARBA" id="ARBA00024190"/>
    </source>
</evidence>
<evidence type="ECO:0000256" key="10">
    <source>
        <dbReference type="ARBA" id="ARBA00040002"/>
    </source>
</evidence>
<sequence>MKESSSGTPTRRNLGQSLRKSALVLGSRVSSCVSKKSDPDKRPSRPSIRLIDANGVDLTPLPLLTEDKRLKDEREISTEVSQTSLHSGSSLHITNPFAFTKSFISGSSPTADSHSETSDETGERYRGYTEVKTLAQPQREILSESDLDKLVDVVICETDTFWIFDLPPTVMTQDCEDAQQQLKRNAAYKALLASRLGNDRYMERGMNTLNCPFITKSVQTDRIILLETASMATIWDMQDTLMEQQQEGGRVDAKPPEAHTEHEKNVFMGTSNEVLEDGGPAEPIGRGAVLHDFSVVADHVPGSATALSDATMLGNSITPKDTMVSNSESDLFGFRYSVTSQVNITQPTLDILSLPKLQKDLNRMQRALNINTYYDKLLHYEDLHLRKIMSPTALERSDTDPPSIGMRAPGITAVATLDENSAGHGTQNAPGSASLKPAAAPTPVASNGLPHDSGLVMAAQTTSANPNVPKHPSIVTARNSELHGRSERTGVSPDTVLLWRYQCLMTKGRNVSDMAWNREDPNILAVGYGQFEFESQRKGLVCCWSLKYIEHPERFYETPSGVTAVGWSKIHSNLLAVGMFSGVIYVFDVRKNVAEPVIDTTHAAGRHFGPVRKILWVIRESGRAESLSEVLVSVSTDGRVTQWFVRKGFDSTDLMVLKRSYVTAPGSVNSKSKRNESLISRTAFGCSIAFNKREPSIYVVGTEEGPIHKCSCSYNEQYLDTFLGHTASVYEIEWSPFLSDVFLSCSADWTIKVWHLDHQQCLINIQTNVNVVSSISWSPHNSIIFASANEGALEIWNLDHSTIDPFVLETVSSDANMTSVLFSESSESVLIGDNQGSVHVYGLVDFPPAPDSAEDQPARLDSILQTCIGEQT</sequence>
<dbReference type="PROSITE" id="PS50082">
    <property type="entry name" value="WD_REPEATS_2"/>
    <property type="match status" value="2"/>
</dbReference>
<evidence type="ECO:0000256" key="3">
    <source>
        <dbReference type="ARBA" id="ARBA00022574"/>
    </source>
</evidence>
<evidence type="ECO:0000256" key="12">
    <source>
        <dbReference type="PROSITE-ProRule" id="PRU00221"/>
    </source>
</evidence>
<feature type="region of interest" description="Disordered" evidence="13">
    <location>
        <begin position="421"/>
        <end position="452"/>
    </location>
</feature>
<dbReference type="PROSITE" id="PS50294">
    <property type="entry name" value="WD_REPEATS_REGION"/>
    <property type="match status" value="2"/>
</dbReference>
<keyword evidence="3 12" id="KW-0853">WD repeat</keyword>
<keyword evidence="15" id="KW-1185">Reference proteome</keyword>
<evidence type="ECO:0000256" key="7">
    <source>
        <dbReference type="ARBA" id="ARBA00023212"/>
    </source>
</evidence>
<dbReference type="InterPro" id="IPR036322">
    <property type="entry name" value="WD40_repeat_dom_sf"/>
</dbReference>
<reference evidence="14" key="1">
    <citation type="submission" date="2019-03" db="EMBL/GenBank/DDBJ databases">
        <title>Improved annotation for the trematode Fasciola hepatica.</title>
        <authorList>
            <person name="Choi Y.-J."/>
            <person name="Martin J."/>
            <person name="Mitreva M."/>
        </authorList>
    </citation>
    <scope>NUCLEOTIDE SEQUENCE [LARGE SCALE GENOMIC DNA]</scope>
</reference>
<evidence type="ECO:0000256" key="5">
    <source>
        <dbReference type="ARBA" id="ARBA00022846"/>
    </source>
</evidence>
<keyword evidence="4" id="KW-0677">Repeat</keyword>
<evidence type="ECO:0000256" key="11">
    <source>
        <dbReference type="ARBA" id="ARBA00041557"/>
    </source>
</evidence>
<dbReference type="GO" id="GO:0045503">
    <property type="term" value="F:dynein light chain binding"/>
    <property type="evidence" value="ECO:0007669"/>
    <property type="project" value="TreeGrafter"/>
</dbReference>
<keyword evidence="2" id="KW-0963">Cytoplasm</keyword>
<feature type="repeat" description="WD" evidence="12">
    <location>
        <begin position="765"/>
        <end position="799"/>
    </location>
</feature>
<evidence type="ECO:0000256" key="8">
    <source>
        <dbReference type="ARBA" id="ARBA00023273"/>
    </source>
</evidence>
<feature type="region of interest" description="Disordered" evidence="13">
    <location>
        <begin position="105"/>
        <end position="124"/>
    </location>
</feature>
<accession>A0A4E0R9X7</accession>
<comment type="subcellular location">
    <subcellularLocation>
        <location evidence="1">Cytoplasm</location>
        <location evidence="1">Cytoskeleton</location>
        <location evidence="1">Flagellum axoneme</location>
    </subcellularLocation>
    <subcellularLocation>
        <location evidence="9">Dynein axonemal particle</location>
    </subcellularLocation>
</comment>